<feature type="signal peptide" evidence="1">
    <location>
        <begin position="1"/>
        <end position="22"/>
    </location>
</feature>
<name>A0A8D8QB04_9HEMI</name>
<feature type="chain" id="PRO_5036428552" evidence="1">
    <location>
        <begin position="23"/>
        <end position="100"/>
    </location>
</feature>
<accession>A0A8D8QB04</accession>
<sequence length="100" mass="10873">MGIGFLWTVKLLLTKFIPSPSGRPSTVTTPVISCVLPTIGMSGQHLTSSERKPGPCQYSSLPTNKSKLFPLHKISAGLLSEVMYLKSILKLLDLISLTLF</sequence>
<dbReference type="EMBL" id="HBUF01404556">
    <property type="protein sequence ID" value="CAG6737759.1"/>
    <property type="molecule type" value="Transcribed_RNA"/>
</dbReference>
<evidence type="ECO:0000313" key="2">
    <source>
        <dbReference type="EMBL" id="CAG6628361.1"/>
    </source>
</evidence>
<dbReference type="AlphaFoldDB" id="A0A8D8QB04"/>
<dbReference type="EMBL" id="HBUF01067904">
    <property type="protein sequence ID" value="CAG6628362.1"/>
    <property type="molecule type" value="Transcribed_RNA"/>
</dbReference>
<dbReference type="EMBL" id="HBUF01242745">
    <property type="protein sequence ID" value="CAG6677527.1"/>
    <property type="molecule type" value="Transcribed_RNA"/>
</dbReference>
<proteinExistence type="predicted"/>
<reference evidence="2" key="1">
    <citation type="submission" date="2021-05" db="EMBL/GenBank/DDBJ databases">
        <authorList>
            <person name="Alioto T."/>
            <person name="Alioto T."/>
            <person name="Gomez Garrido J."/>
        </authorList>
    </citation>
    <scope>NUCLEOTIDE SEQUENCE</scope>
</reference>
<dbReference type="EMBL" id="HBUF01404555">
    <property type="protein sequence ID" value="CAG6737758.1"/>
    <property type="molecule type" value="Transcribed_RNA"/>
</dbReference>
<keyword evidence="1" id="KW-0732">Signal</keyword>
<dbReference type="EMBL" id="HBUF01404554">
    <property type="protein sequence ID" value="CAG6737757.1"/>
    <property type="molecule type" value="Transcribed_RNA"/>
</dbReference>
<dbReference type="EMBL" id="HBUF01067903">
    <property type="protein sequence ID" value="CAG6628361.1"/>
    <property type="molecule type" value="Transcribed_RNA"/>
</dbReference>
<evidence type="ECO:0000256" key="1">
    <source>
        <dbReference type="SAM" id="SignalP"/>
    </source>
</evidence>
<dbReference type="EMBL" id="HBUF01242746">
    <property type="protein sequence ID" value="CAG6677528.1"/>
    <property type="molecule type" value="Transcribed_RNA"/>
</dbReference>
<protein>
    <submittedName>
        <fullName evidence="2">Uncharacterized protein</fullName>
    </submittedName>
</protein>
<organism evidence="2">
    <name type="scientific">Cacopsylla melanoneura</name>
    <dbReference type="NCBI Taxonomy" id="428564"/>
    <lineage>
        <taxon>Eukaryota</taxon>
        <taxon>Metazoa</taxon>
        <taxon>Ecdysozoa</taxon>
        <taxon>Arthropoda</taxon>
        <taxon>Hexapoda</taxon>
        <taxon>Insecta</taxon>
        <taxon>Pterygota</taxon>
        <taxon>Neoptera</taxon>
        <taxon>Paraneoptera</taxon>
        <taxon>Hemiptera</taxon>
        <taxon>Sternorrhyncha</taxon>
        <taxon>Psylloidea</taxon>
        <taxon>Psyllidae</taxon>
        <taxon>Psyllinae</taxon>
        <taxon>Cacopsylla</taxon>
    </lineage>
</organism>
<dbReference type="EMBL" id="HBUF01067905">
    <property type="protein sequence ID" value="CAG6628363.1"/>
    <property type="molecule type" value="Transcribed_RNA"/>
</dbReference>
<dbReference type="EMBL" id="HBUF01067907">
    <property type="protein sequence ID" value="CAG6628366.1"/>
    <property type="molecule type" value="Transcribed_RNA"/>
</dbReference>